<accession>A0A0E9VWA6</accession>
<protein>
    <submittedName>
        <fullName evidence="1">Uncharacterized protein</fullName>
    </submittedName>
</protein>
<proteinExistence type="predicted"/>
<name>A0A0E9VWA6_ANGAN</name>
<reference evidence="1" key="1">
    <citation type="submission" date="2014-11" db="EMBL/GenBank/DDBJ databases">
        <authorList>
            <person name="Amaro Gonzalez C."/>
        </authorList>
    </citation>
    <scope>NUCLEOTIDE SEQUENCE</scope>
</reference>
<dbReference type="EMBL" id="GBXM01026206">
    <property type="protein sequence ID" value="JAH82371.1"/>
    <property type="molecule type" value="Transcribed_RNA"/>
</dbReference>
<dbReference type="AlphaFoldDB" id="A0A0E9VWA6"/>
<reference evidence="1" key="2">
    <citation type="journal article" date="2015" name="Fish Shellfish Immunol.">
        <title>Early steps in the European eel (Anguilla anguilla)-Vibrio vulnificus interaction in the gills: Role of the RtxA13 toxin.</title>
        <authorList>
            <person name="Callol A."/>
            <person name="Pajuelo D."/>
            <person name="Ebbesson L."/>
            <person name="Teles M."/>
            <person name="MacKenzie S."/>
            <person name="Amaro C."/>
        </authorList>
    </citation>
    <scope>NUCLEOTIDE SEQUENCE</scope>
</reference>
<sequence length="42" mass="4997">MQICHMCLLQHYRYSKSPLCAYYNITDTLNLLYVLTTTLQIL</sequence>
<evidence type="ECO:0000313" key="1">
    <source>
        <dbReference type="EMBL" id="JAH82371.1"/>
    </source>
</evidence>
<organism evidence="1">
    <name type="scientific">Anguilla anguilla</name>
    <name type="common">European freshwater eel</name>
    <name type="synonym">Muraena anguilla</name>
    <dbReference type="NCBI Taxonomy" id="7936"/>
    <lineage>
        <taxon>Eukaryota</taxon>
        <taxon>Metazoa</taxon>
        <taxon>Chordata</taxon>
        <taxon>Craniata</taxon>
        <taxon>Vertebrata</taxon>
        <taxon>Euteleostomi</taxon>
        <taxon>Actinopterygii</taxon>
        <taxon>Neopterygii</taxon>
        <taxon>Teleostei</taxon>
        <taxon>Anguilliformes</taxon>
        <taxon>Anguillidae</taxon>
        <taxon>Anguilla</taxon>
    </lineage>
</organism>